<keyword evidence="3" id="KW-1185">Reference proteome</keyword>
<evidence type="ECO:0000313" key="3">
    <source>
        <dbReference type="Proteomes" id="UP001472677"/>
    </source>
</evidence>
<organism evidence="2 3">
    <name type="scientific">Hibiscus sabdariffa</name>
    <name type="common">roselle</name>
    <dbReference type="NCBI Taxonomy" id="183260"/>
    <lineage>
        <taxon>Eukaryota</taxon>
        <taxon>Viridiplantae</taxon>
        <taxon>Streptophyta</taxon>
        <taxon>Embryophyta</taxon>
        <taxon>Tracheophyta</taxon>
        <taxon>Spermatophyta</taxon>
        <taxon>Magnoliopsida</taxon>
        <taxon>eudicotyledons</taxon>
        <taxon>Gunneridae</taxon>
        <taxon>Pentapetalae</taxon>
        <taxon>rosids</taxon>
        <taxon>malvids</taxon>
        <taxon>Malvales</taxon>
        <taxon>Malvaceae</taxon>
        <taxon>Malvoideae</taxon>
        <taxon>Hibiscus</taxon>
    </lineage>
</organism>
<feature type="transmembrane region" description="Helical" evidence="1">
    <location>
        <begin position="94"/>
        <end position="112"/>
    </location>
</feature>
<dbReference type="EMBL" id="JBBPBM010000009">
    <property type="protein sequence ID" value="KAK8567726.1"/>
    <property type="molecule type" value="Genomic_DNA"/>
</dbReference>
<keyword evidence="1" id="KW-0812">Transmembrane</keyword>
<sequence length="134" mass="15133">MELTEIERKVPLNELRPMSGCDRARIGELLMLCLKWTISQLLTVLLRTITIMIRLAFSRVSKACRRGNGKLMLFVFYVKAYPVHNIRIRRPLDFLIASLKALSVLFSSVIAMELGSVDKSIYVPAAAGVFFGKD</sequence>
<protein>
    <submittedName>
        <fullName evidence="2">Uncharacterized protein</fullName>
    </submittedName>
</protein>
<reference evidence="2 3" key="1">
    <citation type="journal article" date="2024" name="G3 (Bethesda)">
        <title>Genome assembly of Hibiscus sabdariffa L. provides insights into metabolisms of medicinal natural products.</title>
        <authorList>
            <person name="Kim T."/>
        </authorList>
    </citation>
    <scope>NUCLEOTIDE SEQUENCE [LARGE SCALE GENOMIC DNA]</scope>
    <source>
        <strain evidence="2">TK-2024</strain>
        <tissue evidence="2">Old leaves</tissue>
    </source>
</reference>
<evidence type="ECO:0000313" key="2">
    <source>
        <dbReference type="EMBL" id="KAK8567726.1"/>
    </source>
</evidence>
<keyword evidence="1" id="KW-0472">Membrane</keyword>
<name>A0ABR2EYE8_9ROSI</name>
<gene>
    <name evidence="2" type="ORF">V6N12_006302</name>
</gene>
<feature type="transmembrane region" description="Helical" evidence="1">
    <location>
        <begin position="38"/>
        <end position="57"/>
    </location>
</feature>
<accession>A0ABR2EYE8</accession>
<proteinExistence type="predicted"/>
<keyword evidence="1" id="KW-1133">Transmembrane helix</keyword>
<comment type="caution">
    <text evidence="2">The sequence shown here is derived from an EMBL/GenBank/DDBJ whole genome shotgun (WGS) entry which is preliminary data.</text>
</comment>
<evidence type="ECO:0000256" key="1">
    <source>
        <dbReference type="SAM" id="Phobius"/>
    </source>
</evidence>
<dbReference type="Proteomes" id="UP001472677">
    <property type="component" value="Unassembled WGS sequence"/>
</dbReference>